<reference evidence="2 3" key="1">
    <citation type="submission" date="2017-07" db="EMBL/GenBank/DDBJ databases">
        <authorList>
            <person name="Talla V."/>
            <person name="Backstrom N."/>
        </authorList>
    </citation>
    <scope>NUCLEOTIDE SEQUENCE [LARGE SCALE GENOMIC DNA]</scope>
</reference>
<dbReference type="SUPFAM" id="SSF51905">
    <property type="entry name" value="FAD/NAD(P)-binding domain"/>
    <property type="match status" value="1"/>
</dbReference>
<gene>
    <name evidence="2" type="ORF">LSINAPIS_LOCUS9005</name>
</gene>
<dbReference type="EMBL" id="FZQP02003333">
    <property type="protein sequence ID" value="VVC97804.1"/>
    <property type="molecule type" value="Genomic_DNA"/>
</dbReference>
<accession>A0A5E4QJR7</accession>
<sequence>MVVETTLATVQSAQLASSVITGLSLSAFRMPTDYQAAANSQYGYIVVGGGTAGSVISNRLSEDAVCLVLLIEAGGDPPLDTQKGQVSVVRVPNDSLILHTILNIVKMP</sequence>
<evidence type="ECO:0000256" key="1">
    <source>
        <dbReference type="ARBA" id="ARBA00010790"/>
    </source>
</evidence>
<protein>
    <submittedName>
        <fullName evidence="2">Uncharacterized protein</fullName>
    </submittedName>
</protein>
<organism evidence="2 3">
    <name type="scientific">Leptidea sinapis</name>
    <dbReference type="NCBI Taxonomy" id="189913"/>
    <lineage>
        <taxon>Eukaryota</taxon>
        <taxon>Metazoa</taxon>
        <taxon>Ecdysozoa</taxon>
        <taxon>Arthropoda</taxon>
        <taxon>Hexapoda</taxon>
        <taxon>Insecta</taxon>
        <taxon>Pterygota</taxon>
        <taxon>Neoptera</taxon>
        <taxon>Endopterygota</taxon>
        <taxon>Lepidoptera</taxon>
        <taxon>Glossata</taxon>
        <taxon>Ditrysia</taxon>
        <taxon>Papilionoidea</taxon>
        <taxon>Pieridae</taxon>
        <taxon>Dismorphiinae</taxon>
        <taxon>Leptidea</taxon>
    </lineage>
</organism>
<dbReference type="GO" id="GO:0016491">
    <property type="term" value="F:oxidoreductase activity"/>
    <property type="evidence" value="ECO:0007669"/>
    <property type="project" value="TreeGrafter"/>
</dbReference>
<dbReference type="InterPro" id="IPR036188">
    <property type="entry name" value="FAD/NAD-bd_sf"/>
</dbReference>
<dbReference type="PANTHER" id="PTHR11552">
    <property type="entry name" value="GLUCOSE-METHANOL-CHOLINE GMC OXIDOREDUCTASE"/>
    <property type="match status" value="1"/>
</dbReference>
<dbReference type="Proteomes" id="UP000324832">
    <property type="component" value="Unassembled WGS sequence"/>
</dbReference>
<dbReference type="InterPro" id="IPR012132">
    <property type="entry name" value="GMC_OxRdtase"/>
</dbReference>
<dbReference type="AlphaFoldDB" id="A0A5E4QJR7"/>
<dbReference type="PANTHER" id="PTHR11552:SF147">
    <property type="entry name" value="CHOLINE DEHYDROGENASE, MITOCHONDRIAL"/>
    <property type="match status" value="1"/>
</dbReference>
<comment type="similarity">
    <text evidence="1">Belongs to the GMC oxidoreductase family.</text>
</comment>
<dbReference type="Gene3D" id="3.50.50.60">
    <property type="entry name" value="FAD/NAD(P)-binding domain"/>
    <property type="match status" value="1"/>
</dbReference>
<evidence type="ECO:0000313" key="3">
    <source>
        <dbReference type="Proteomes" id="UP000324832"/>
    </source>
</evidence>
<evidence type="ECO:0000313" key="2">
    <source>
        <dbReference type="EMBL" id="VVC97804.1"/>
    </source>
</evidence>
<proteinExistence type="inferred from homology"/>
<keyword evidence="3" id="KW-1185">Reference proteome</keyword>
<name>A0A5E4QJR7_9NEOP</name>
<dbReference type="GO" id="GO:0050660">
    <property type="term" value="F:flavin adenine dinucleotide binding"/>
    <property type="evidence" value="ECO:0007669"/>
    <property type="project" value="InterPro"/>
</dbReference>